<feature type="domain" description="Bacterial surface antigen (D15)" evidence="7">
    <location>
        <begin position="532"/>
        <end position="834"/>
    </location>
</feature>
<dbReference type="InterPro" id="IPR000184">
    <property type="entry name" value="Bac_surfAg_D15"/>
</dbReference>
<evidence type="ECO:0000256" key="6">
    <source>
        <dbReference type="SAM" id="Phobius"/>
    </source>
</evidence>
<organism evidence="8 9">
    <name type="scientific">Flavobacterium pallidum</name>
    <dbReference type="NCBI Taxonomy" id="2172098"/>
    <lineage>
        <taxon>Bacteria</taxon>
        <taxon>Pseudomonadati</taxon>
        <taxon>Bacteroidota</taxon>
        <taxon>Flavobacteriia</taxon>
        <taxon>Flavobacteriales</taxon>
        <taxon>Flavobacteriaceae</taxon>
        <taxon>Flavobacterium</taxon>
    </lineage>
</organism>
<dbReference type="AlphaFoldDB" id="A0A2S1SLD6"/>
<protein>
    <recommendedName>
        <fullName evidence="7">Bacterial surface antigen (D15) domain-containing protein</fullName>
    </recommendedName>
</protein>
<dbReference type="PANTHER" id="PTHR12815">
    <property type="entry name" value="SORTING AND ASSEMBLY MACHINERY SAMM50 PROTEIN FAMILY MEMBER"/>
    <property type="match status" value="1"/>
</dbReference>
<dbReference type="OrthoDB" id="9814535at2"/>
<dbReference type="EMBL" id="CP029187">
    <property type="protein sequence ID" value="AWI27209.1"/>
    <property type="molecule type" value="Genomic_DNA"/>
</dbReference>
<keyword evidence="6" id="KW-1133">Transmembrane helix</keyword>
<gene>
    <name evidence="8" type="ORF">HYN49_06055</name>
</gene>
<evidence type="ECO:0000313" key="9">
    <source>
        <dbReference type="Proteomes" id="UP000244937"/>
    </source>
</evidence>
<keyword evidence="2 6" id="KW-0812">Transmembrane</keyword>
<evidence type="ECO:0000256" key="4">
    <source>
        <dbReference type="ARBA" id="ARBA00023136"/>
    </source>
</evidence>
<keyword evidence="3" id="KW-0732">Signal</keyword>
<comment type="subcellular location">
    <subcellularLocation>
        <location evidence="1">Membrane</location>
    </subcellularLocation>
</comment>
<dbReference type="Pfam" id="PF01103">
    <property type="entry name" value="Omp85"/>
    <property type="match status" value="1"/>
</dbReference>
<reference evidence="8 9" key="1">
    <citation type="submission" date="2018-05" db="EMBL/GenBank/DDBJ databases">
        <title>Genome sequencing of Flavobacterium sp. HYN0049.</title>
        <authorList>
            <person name="Yi H."/>
            <person name="Baek C."/>
        </authorList>
    </citation>
    <scope>NUCLEOTIDE SEQUENCE [LARGE SCALE GENOMIC DNA]</scope>
    <source>
        <strain evidence="8 9">HYN0049</strain>
    </source>
</reference>
<dbReference type="KEGG" id="fpal:HYN49_06055"/>
<dbReference type="PANTHER" id="PTHR12815:SF47">
    <property type="entry name" value="TRANSLOCATION AND ASSEMBLY MODULE SUBUNIT TAMA"/>
    <property type="match status" value="1"/>
</dbReference>
<evidence type="ECO:0000256" key="1">
    <source>
        <dbReference type="ARBA" id="ARBA00004370"/>
    </source>
</evidence>
<evidence type="ECO:0000313" key="8">
    <source>
        <dbReference type="EMBL" id="AWI27209.1"/>
    </source>
</evidence>
<evidence type="ECO:0000256" key="2">
    <source>
        <dbReference type="ARBA" id="ARBA00022692"/>
    </source>
</evidence>
<evidence type="ECO:0000256" key="3">
    <source>
        <dbReference type="ARBA" id="ARBA00022729"/>
    </source>
</evidence>
<evidence type="ECO:0000259" key="7">
    <source>
        <dbReference type="Pfam" id="PF01103"/>
    </source>
</evidence>
<dbReference type="Gene3D" id="2.40.160.50">
    <property type="entry name" value="membrane protein fhac: a member of the omp85/tpsb transporter family"/>
    <property type="match status" value="1"/>
</dbReference>
<dbReference type="InterPro" id="IPR039910">
    <property type="entry name" value="D15-like"/>
</dbReference>
<sequence>MYFWINFRDHLRHAFAKIALIIIIGIIYSGCNAVKRVPNRKSLLIDNKITVDGEKDGVLNDLLYQKPNSSILGYRFRLNLYNLAKKNPDSSYKAKFLNNPKKYNRQVKLLSAKQVARKGQSFWYFGVHNFLKKIGEAPVIIDETKVKKSIARVKAYYFNNGYFYAEGTYKIDTLKGKKGKVSYAFTKGNVSRLDSIRTKIYTKALDSLYQSTKQLSNLKKGEVFKTENFDAERNRLNTYFRNNGAFYFQQGNINFNLDTIKSTSRTNVEMVISDQNVRVGDSSYTKPFKLYKISKVNIITDNSNDVDKTKISDSVAYNNFNLYSYKKLKYRPKAITDAVFIAPGTVYSDFRTNLTVRYLGNLKIFNYPLVQYKVDEKDENSLIANIILTPRPKYSFGASLDFTHSNIQDFGIAATTSLTIRNVFNRAETLEIAARGNIGSSKDLANPDNTFFNISEYGLDTKLNFPRVLLPFNTENIIPKKMIPSTTLSFGFAKQRNIGLDKENFTGSMTYNWTPKRNHTARFDLFNIQYVNNLKVDNYFKVYRSSYDALNEYGQQYNVNPANLNEDGDLSIPDGTSGFVGDVLGGQTSLNSNDRDFKSIRSIEERRKRLTENNLILASSYSFSKTTKTSFTDNDFYIFRTKLESAGNVLSLFATATKTIDNQISKKRVFGIEYSQYFKTELEYIRHWDFKREKVLAIRGFFGIAIPYGNSTSVPFSRSYFAGGSNDIRAWQPYSLGPGRSGAINDFNEANLKLTTSAEMRFKIFNSFKGALFVDAGNIWNIYDDGPYEAEGGNFEGIRSLKDIAVGSGFGLRYDLSFFVVRVDMGFKTYNPADTSGKKWFREYNFGNSVLNIGINYPF</sequence>
<accession>A0A2S1SLD6</accession>
<feature type="transmembrane region" description="Helical" evidence="6">
    <location>
        <begin position="14"/>
        <end position="34"/>
    </location>
</feature>
<dbReference type="Proteomes" id="UP000244937">
    <property type="component" value="Chromosome"/>
</dbReference>
<name>A0A2S1SLD6_9FLAO</name>
<evidence type="ECO:0000256" key="5">
    <source>
        <dbReference type="ARBA" id="ARBA00023237"/>
    </source>
</evidence>
<keyword evidence="4 6" id="KW-0472">Membrane</keyword>
<keyword evidence="5" id="KW-0998">Cell outer membrane</keyword>
<proteinExistence type="predicted"/>
<dbReference type="GO" id="GO:0019867">
    <property type="term" value="C:outer membrane"/>
    <property type="evidence" value="ECO:0007669"/>
    <property type="project" value="InterPro"/>
</dbReference>
<keyword evidence="9" id="KW-1185">Reference proteome</keyword>